<keyword evidence="4" id="KW-1185">Reference proteome</keyword>
<evidence type="ECO:0000256" key="2">
    <source>
        <dbReference type="ARBA" id="ARBA00023002"/>
    </source>
</evidence>
<organism evidence="3 4">
    <name type="scientific">Actinophytocola algeriensis</name>
    <dbReference type="NCBI Taxonomy" id="1768010"/>
    <lineage>
        <taxon>Bacteria</taxon>
        <taxon>Bacillati</taxon>
        <taxon>Actinomycetota</taxon>
        <taxon>Actinomycetes</taxon>
        <taxon>Pseudonocardiales</taxon>
        <taxon>Pseudonocardiaceae</taxon>
    </lineage>
</organism>
<dbReference type="PANTHER" id="PTHR42879">
    <property type="entry name" value="3-OXOACYL-(ACYL-CARRIER-PROTEIN) REDUCTASE"/>
    <property type="match status" value="1"/>
</dbReference>
<dbReference type="PRINTS" id="PR00081">
    <property type="entry name" value="GDHRDH"/>
</dbReference>
<sequence>MSVAVVTGGARGIGAGIAKRLRADGHRVAVLDVDLTGAEGDVLLDCDVASEESVTIAFDKVSSVLGVPSIVVNNAGFARDQPLHEMSLSDWDAVVDVCLRGAFLTTRLAAPAMMAAGFGRIVNISSTSALGDPERVQYVAAKSGLNGFTKAAALELGPFGVTVNAVAPGFTVTNMTVRSAARRGRTLEEHIRITAEESPVRRAGHPEDIAHAVSFFASEGAGYVTGQVLYVAGAPLG</sequence>
<dbReference type="Pfam" id="PF13561">
    <property type="entry name" value="adh_short_C2"/>
    <property type="match status" value="1"/>
</dbReference>
<dbReference type="PANTHER" id="PTHR42879:SF2">
    <property type="entry name" value="3-OXOACYL-[ACYL-CARRIER-PROTEIN] REDUCTASE FABG"/>
    <property type="match status" value="1"/>
</dbReference>
<gene>
    <name evidence="3" type="ORF">FHR82_006321</name>
</gene>
<evidence type="ECO:0000256" key="1">
    <source>
        <dbReference type="ARBA" id="ARBA00006484"/>
    </source>
</evidence>
<dbReference type="PRINTS" id="PR00080">
    <property type="entry name" value="SDRFAMILY"/>
</dbReference>
<evidence type="ECO:0000313" key="3">
    <source>
        <dbReference type="EMBL" id="MBB4910063.1"/>
    </source>
</evidence>
<dbReference type="Proteomes" id="UP000520767">
    <property type="component" value="Unassembled WGS sequence"/>
</dbReference>
<dbReference type="GO" id="GO:0032787">
    <property type="term" value="P:monocarboxylic acid metabolic process"/>
    <property type="evidence" value="ECO:0007669"/>
    <property type="project" value="UniProtKB-ARBA"/>
</dbReference>
<dbReference type="SUPFAM" id="SSF51735">
    <property type="entry name" value="NAD(P)-binding Rossmann-fold domains"/>
    <property type="match status" value="1"/>
</dbReference>
<reference evidence="3 4" key="1">
    <citation type="submission" date="2020-08" db="EMBL/GenBank/DDBJ databases">
        <title>Genomic Encyclopedia of Type Strains, Phase III (KMG-III): the genomes of soil and plant-associated and newly described type strains.</title>
        <authorList>
            <person name="Whitman W."/>
        </authorList>
    </citation>
    <scope>NUCLEOTIDE SEQUENCE [LARGE SCALE GENOMIC DNA]</scope>
    <source>
        <strain evidence="3 4">CECT 8960</strain>
    </source>
</reference>
<dbReference type="InterPro" id="IPR002347">
    <property type="entry name" value="SDR_fam"/>
</dbReference>
<dbReference type="InterPro" id="IPR050259">
    <property type="entry name" value="SDR"/>
</dbReference>
<keyword evidence="2 3" id="KW-0560">Oxidoreductase</keyword>
<dbReference type="Gene3D" id="3.40.50.720">
    <property type="entry name" value="NAD(P)-binding Rossmann-like Domain"/>
    <property type="match status" value="1"/>
</dbReference>
<dbReference type="FunFam" id="3.40.50.720:FF:000173">
    <property type="entry name" value="3-oxoacyl-[acyl-carrier protein] reductase"/>
    <property type="match status" value="1"/>
</dbReference>
<dbReference type="PROSITE" id="PS00061">
    <property type="entry name" value="ADH_SHORT"/>
    <property type="match status" value="1"/>
</dbReference>
<dbReference type="GO" id="GO:0004316">
    <property type="term" value="F:3-oxoacyl-[acyl-carrier-protein] reductase (NADPH) activity"/>
    <property type="evidence" value="ECO:0007669"/>
    <property type="project" value="UniProtKB-EC"/>
</dbReference>
<name>A0A7W7VH56_9PSEU</name>
<comment type="caution">
    <text evidence="3">The sequence shown here is derived from an EMBL/GenBank/DDBJ whole genome shotgun (WGS) entry which is preliminary data.</text>
</comment>
<dbReference type="RefSeq" id="WP_184814087.1">
    <property type="nucleotide sequence ID" value="NZ_JACHJQ010000006.1"/>
</dbReference>
<protein>
    <submittedName>
        <fullName evidence="3">3-oxoacyl-[acyl-carrier protein] reductase</fullName>
        <ecNumber evidence="3">1.1.1.100</ecNumber>
    </submittedName>
</protein>
<evidence type="ECO:0000313" key="4">
    <source>
        <dbReference type="Proteomes" id="UP000520767"/>
    </source>
</evidence>
<dbReference type="AlphaFoldDB" id="A0A7W7VH56"/>
<comment type="similarity">
    <text evidence="1">Belongs to the short-chain dehydrogenases/reductases (SDR) family.</text>
</comment>
<dbReference type="EC" id="1.1.1.100" evidence="3"/>
<dbReference type="InterPro" id="IPR036291">
    <property type="entry name" value="NAD(P)-bd_dom_sf"/>
</dbReference>
<dbReference type="EMBL" id="JACHJQ010000006">
    <property type="protein sequence ID" value="MBB4910063.1"/>
    <property type="molecule type" value="Genomic_DNA"/>
</dbReference>
<dbReference type="InterPro" id="IPR020904">
    <property type="entry name" value="Sc_DH/Rdtase_CS"/>
</dbReference>
<proteinExistence type="inferred from homology"/>
<accession>A0A7W7VH56</accession>